<keyword evidence="1" id="KW-0143">Chaperone</keyword>
<feature type="compositionally biased region" description="Basic and acidic residues" evidence="2">
    <location>
        <begin position="36"/>
        <end position="45"/>
    </location>
</feature>
<dbReference type="GO" id="GO:0042026">
    <property type="term" value="P:protein refolding"/>
    <property type="evidence" value="ECO:0007669"/>
    <property type="project" value="TreeGrafter"/>
</dbReference>
<accession>A0A1Y5IFN7</accession>
<evidence type="ECO:0000259" key="3">
    <source>
        <dbReference type="PROSITE" id="PS50076"/>
    </source>
</evidence>
<dbReference type="SUPFAM" id="SSF46565">
    <property type="entry name" value="Chaperone J-domain"/>
    <property type="match status" value="1"/>
</dbReference>
<dbReference type="Gene3D" id="1.10.287.110">
    <property type="entry name" value="DnaJ domain"/>
    <property type="match status" value="1"/>
</dbReference>
<organism evidence="4">
    <name type="scientific">Ostreococcus tauri</name>
    <name type="common">Marine green alga</name>
    <dbReference type="NCBI Taxonomy" id="70448"/>
    <lineage>
        <taxon>Eukaryota</taxon>
        <taxon>Viridiplantae</taxon>
        <taxon>Chlorophyta</taxon>
        <taxon>Mamiellophyceae</taxon>
        <taxon>Mamiellales</taxon>
        <taxon>Bathycoccaceae</taxon>
        <taxon>Ostreococcus</taxon>
    </lineage>
</organism>
<dbReference type="InterPro" id="IPR001623">
    <property type="entry name" value="DnaJ_domain"/>
</dbReference>
<dbReference type="SMART" id="SM00271">
    <property type="entry name" value="DnaJ"/>
    <property type="match status" value="1"/>
</dbReference>
<name>A0A1Y5IFN7_OSTTA</name>
<dbReference type="GO" id="GO:0051082">
    <property type="term" value="F:unfolded protein binding"/>
    <property type="evidence" value="ECO:0007669"/>
    <property type="project" value="TreeGrafter"/>
</dbReference>
<dbReference type="Proteomes" id="UP000195557">
    <property type="component" value="Unassembled WGS sequence"/>
</dbReference>
<sequence>MDVLPVASARASGRTRDGRGRREGRMIMGATSSDGSNRDASTERARARRPSRGRGAMGRPAREVLSPYDVLEVSRAATKTEIKIAFRRRAKATHPDAENGDASGDAFRACCAAYDALSDEVTRRMIDDGIVHAIDGFEFVEGAVRTTLRPDVRTAREARRGTKGRPVAPSALDAKVAAAPSDRDALLKRWYLKRAATAWRRWCEAWYAALHFGAPVAVALALARAAEIHAALEHVTTK</sequence>
<dbReference type="PRINTS" id="PR00625">
    <property type="entry name" value="JDOMAIN"/>
</dbReference>
<proteinExistence type="predicted"/>
<dbReference type="EMBL" id="KZ155774">
    <property type="protein sequence ID" value="OUS48301.1"/>
    <property type="molecule type" value="Genomic_DNA"/>
</dbReference>
<protein>
    <submittedName>
        <fullName evidence="4">DnaJ central region:Heat sho</fullName>
    </submittedName>
</protein>
<evidence type="ECO:0000256" key="2">
    <source>
        <dbReference type="SAM" id="MobiDB-lite"/>
    </source>
</evidence>
<reference evidence="4" key="1">
    <citation type="submission" date="2017-04" db="EMBL/GenBank/DDBJ databases">
        <title>Population genomics of picophytoplankton unveils novel chromosome hypervariability.</title>
        <authorList>
            <consortium name="DOE Joint Genome Institute"/>
            <person name="Blanc-Mathieu R."/>
            <person name="Krasovec M."/>
            <person name="Hebrard M."/>
            <person name="Yau S."/>
            <person name="Desgranges E."/>
            <person name="Martin J."/>
            <person name="Schackwitz W."/>
            <person name="Kuo A."/>
            <person name="Salin G."/>
            <person name="Donnadieu C."/>
            <person name="Desdevises Y."/>
            <person name="Sanchez-Ferandin S."/>
            <person name="Moreau H."/>
            <person name="Rivals E."/>
            <person name="Grigoriev I.V."/>
            <person name="Grimsley N."/>
            <person name="Eyre-Walker A."/>
            <person name="Piganeau G."/>
        </authorList>
    </citation>
    <scope>NUCLEOTIDE SEQUENCE [LARGE SCALE GENOMIC DNA]</scope>
    <source>
        <strain evidence="4">RCC 1115</strain>
    </source>
</reference>
<dbReference type="PANTHER" id="PTHR43096">
    <property type="entry name" value="DNAJ HOMOLOG 1, MITOCHONDRIAL-RELATED"/>
    <property type="match status" value="1"/>
</dbReference>
<dbReference type="PROSITE" id="PS50076">
    <property type="entry name" value="DNAJ_2"/>
    <property type="match status" value="1"/>
</dbReference>
<dbReference type="CDD" id="cd06257">
    <property type="entry name" value="DnaJ"/>
    <property type="match status" value="1"/>
</dbReference>
<feature type="domain" description="J" evidence="3">
    <location>
        <begin position="66"/>
        <end position="130"/>
    </location>
</feature>
<dbReference type="AlphaFoldDB" id="A0A1Y5IFN7"/>
<evidence type="ECO:0000256" key="1">
    <source>
        <dbReference type="ARBA" id="ARBA00023186"/>
    </source>
</evidence>
<evidence type="ECO:0000313" key="4">
    <source>
        <dbReference type="EMBL" id="OUS48301.1"/>
    </source>
</evidence>
<feature type="region of interest" description="Disordered" evidence="2">
    <location>
        <begin position="1"/>
        <end position="59"/>
    </location>
</feature>
<dbReference type="GO" id="GO:0005737">
    <property type="term" value="C:cytoplasm"/>
    <property type="evidence" value="ECO:0007669"/>
    <property type="project" value="TreeGrafter"/>
</dbReference>
<dbReference type="PANTHER" id="PTHR43096:SF52">
    <property type="entry name" value="DNAJ HOMOLOG 1, MITOCHONDRIAL-RELATED"/>
    <property type="match status" value="1"/>
</dbReference>
<feature type="compositionally biased region" description="Basic and acidic residues" evidence="2">
    <location>
        <begin position="14"/>
        <end position="25"/>
    </location>
</feature>
<gene>
    <name evidence="4" type="ORF">BE221DRAFT_189559</name>
</gene>
<dbReference type="Pfam" id="PF00226">
    <property type="entry name" value="DnaJ"/>
    <property type="match status" value="1"/>
</dbReference>
<dbReference type="InterPro" id="IPR036869">
    <property type="entry name" value="J_dom_sf"/>
</dbReference>